<keyword evidence="1" id="KW-0812">Transmembrane</keyword>
<name>A0A6J5ZG51_9ZZZZ</name>
<feature type="transmembrane region" description="Helical" evidence="1">
    <location>
        <begin position="23"/>
        <end position="42"/>
    </location>
</feature>
<organism evidence="2">
    <name type="scientific">freshwater metagenome</name>
    <dbReference type="NCBI Taxonomy" id="449393"/>
    <lineage>
        <taxon>unclassified sequences</taxon>
        <taxon>metagenomes</taxon>
        <taxon>ecological metagenomes</taxon>
    </lineage>
</organism>
<proteinExistence type="predicted"/>
<evidence type="ECO:0000256" key="1">
    <source>
        <dbReference type="SAM" id="Phobius"/>
    </source>
</evidence>
<sequence>MHRPLAPLGGSVVNLPLAHAGHWYHVLLYLAPILLIGAGLWWSSRREAKRDKSDGSDG</sequence>
<reference evidence="2" key="1">
    <citation type="submission" date="2020-05" db="EMBL/GenBank/DDBJ databases">
        <authorList>
            <person name="Chiriac C."/>
            <person name="Salcher M."/>
            <person name="Ghai R."/>
            <person name="Kavagutti S V."/>
        </authorList>
    </citation>
    <scope>NUCLEOTIDE SEQUENCE</scope>
</reference>
<evidence type="ECO:0000313" key="2">
    <source>
        <dbReference type="EMBL" id="CAB4340356.1"/>
    </source>
</evidence>
<gene>
    <name evidence="2" type="ORF">UFOPK3547_00519</name>
</gene>
<protein>
    <submittedName>
        <fullName evidence="2">Unannotated protein</fullName>
    </submittedName>
</protein>
<accession>A0A6J5ZG51</accession>
<keyword evidence="1" id="KW-1133">Transmembrane helix</keyword>
<keyword evidence="1" id="KW-0472">Membrane</keyword>
<dbReference type="EMBL" id="CAESAN010000031">
    <property type="protein sequence ID" value="CAB4340356.1"/>
    <property type="molecule type" value="Genomic_DNA"/>
</dbReference>
<dbReference type="AlphaFoldDB" id="A0A6J5ZG51"/>